<sequence>MGGPDLEIGQAFEKKSPDYIRMPPLSYQASMAQSVASHSEISLKDRAETEREDGDAARTRFCSCDPLLCILFTVFIAMTIASVILLSVVLKG</sequence>
<organism evidence="1 2">
    <name type="scientific">Aspergillus terreus</name>
    <dbReference type="NCBI Taxonomy" id="33178"/>
    <lineage>
        <taxon>Eukaryota</taxon>
        <taxon>Fungi</taxon>
        <taxon>Dikarya</taxon>
        <taxon>Ascomycota</taxon>
        <taxon>Pezizomycotina</taxon>
        <taxon>Eurotiomycetes</taxon>
        <taxon>Eurotiomycetidae</taxon>
        <taxon>Eurotiales</taxon>
        <taxon>Aspergillaceae</taxon>
        <taxon>Aspergillus</taxon>
        <taxon>Aspergillus subgen. Circumdati</taxon>
    </lineage>
</organism>
<accession>A0A5M3YLT6</accession>
<evidence type="ECO:0000313" key="1">
    <source>
        <dbReference type="EMBL" id="GFF12384.1"/>
    </source>
</evidence>
<evidence type="ECO:0000313" key="2">
    <source>
        <dbReference type="Proteomes" id="UP000452235"/>
    </source>
</evidence>
<dbReference type="AlphaFoldDB" id="A0A5M3YLT6"/>
<dbReference type="EMBL" id="BLJY01000001">
    <property type="protein sequence ID" value="GFF12384.1"/>
    <property type="molecule type" value="Genomic_DNA"/>
</dbReference>
<comment type="caution">
    <text evidence="1">The sequence shown here is derived from an EMBL/GenBank/DDBJ whole genome shotgun (WGS) entry which is preliminary data.</text>
</comment>
<keyword evidence="2" id="KW-1185">Reference proteome</keyword>
<gene>
    <name evidence="1" type="ORF">ATEIFO6365_0001060700</name>
</gene>
<name>A0A5M3YLT6_ASPTE</name>
<protein>
    <submittedName>
        <fullName evidence="1">Uncharacterized protein</fullName>
    </submittedName>
</protein>
<proteinExistence type="predicted"/>
<dbReference type="Proteomes" id="UP000452235">
    <property type="component" value="Unassembled WGS sequence"/>
</dbReference>
<reference evidence="1 2" key="1">
    <citation type="submission" date="2020-01" db="EMBL/GenBank/DDBJ databases">
        <title>Aspergillus terreus IFO 6365 whole genome shotgun sequence.</title>
        <authorList>
            <person name="Kanamasa S."/>
            <person name="Takahashi H."/>
        </authorList>
    </citation>
    <scope>NUCLEOTIDE SEQUENCE [LARGE SCALE GENOMIC DNA]</scope>
    <source>
        <strain evidence="1 2">IFO 6365</strain>
    </source>
</reference>